<organism evidence="11 12">
    <name type="scientific">Segatella copri</name>
    <dbReference type="NCBI Taxonomy" id="165179"/>
    <lineage>
        <taxon>Bacteria</taxon>
        <taxon>Pseudomonadati</taxon>
        <taxon>Bacteroidota</taxon>
        <taxon>Bacteroidia</taxon>
        <taxon>Bacteroidales</taxon>
        <taxon>Prevotellaceae</taxon>
        <taxon>Segatella</taxon>
    </lineage>
</organism>
<evidence type="ECO:0000256" key="2">
    <source>
        <dbReference type="ARBA" id="ARBA00022723"/>
    </source>
</evidence>
<dbReference type="AlphaFoldDB" id="A0A3R6EYG8"/>
<keyword evidence="7 9" id="KW-0051">Antiviral defense</keyword>
<comment type="cofactor">
    <cofactor evidence="9">
        <name>iron-sulfur cluster</name>
        <dbReference type="ChEBI" id="CHEBI:30408"/>
    </cofactor>
</comment>
<dbReference type="Pfam" id="PF01930">
    <property type="entry name" value="Cas_Cas4"/>
    <property type="match status" value="1"/>
</dbReference>
<protein>
    <recommendedName>
        <fullName evidence="9">CRISPR-associated exonuclease Cas4</fullName>
        <ecNumber evidence="9">3.1.12.1</ecNumber>
    </recommendedName>
</protein>
<accession>A0A3R6EYG8</accession>
<dbReference type="Proteomes" id="UP000284548">
    <property type="component" value="Unassembled WGS sequence"/>
</dbReference>
<comment type="function">
    <text evidence="9">CRISPR (clustered regularly interspaced short palindromic repeat) is an adaptive immune system that provides protection against mobile genetic elements (viruses, transposable elements and conjugative plasmids). CRISPR clusters contain sequences complementary to antecedent mobile elements and target invading nucleic acids. CRISPR clusters are transcribed and processed into CRISPR RNA (crRNA).</text>
</comment>
<evidence type="ECO:0000259" key="10">
    <source>
        <dbReference type="Pfam" id="PF01930"/>
    </source>
</evidence>
<dbReference type="PANTHER" id="PTHR37168:SF1">
    <property type="entry name" value="CRISPR-ASSOCIATED EXONUCLEASE CAS4"/>
    <property type="match status" value="1"/>
</dbReference>
<keyword evidence="8 9" id="KW-0464">Manganese</keyword>
<dbReference type="GO" id="GO:0046872">
    <property type="term" value="F:metal ion binding"/>
    <property type="evidence" value="ECO:0007669"/>
    <property type="project" value="UniProtKB-KW"/>
</dbReference>
<evidence type="ECO:0000256" key="4">
    <source>
        <dbReference type="ARBA" id="ARBA00022839"/>
    </source>
</evidence>
<keyword evidence="2 9" id="KW-0479">Metal-binding</keyword>
<dbReference type="EC" id="3.1.12.1" evidence="9"/>
<keyword evidence="1 9" id="KW-0540">Nuclease</keyword>
<name>A0A3R6EYG8_9BACT</name>
<evidence type="ECO:0000313" key="11">
    <source>
        <dbReference type="EMBL" id="RHH81216.1"/>
    </source>
</evidence>
<dbReference type="PANTHER" id="PTHR37168">
    <property type="entry name" value="CRISPR-ASSOCIATED EXONUCLEASE CAS4"/>
    <property type="match status" value="1"/>
</dbReference>
<evidence type="ECO:0000256" key="3">
    <source>
        <dbReference type="ARBA" id="ARBA00022801"/>
    </source>
</evidence>
<dbReference type="Gene3D" id="3.90.320.10">
    <property type="match status" value="1"/>
</dbReference>
<dbReference type="RefSeq" id="WP_118255155.1">
    <property type="nucleotide sequence ID" value="NZ_QRKB01000026.1"/>
</dbReference>
<gene>
    <name evidence="11" type="primary">cas4</name>
    <name evidence="11" type="ORF">DW192_10400</name>
</gene>
<keyword evidence="4 9" id="KW-0269">Exonuclease</keyword>
<dbReference type="InterPro" id="IPR013343">
    <property type="entry name" value="CRISPR-assoc_prot_Cas4"/>
</dbReference>
<comment type="caution">
    <text evidence="11">The sequence shown here is derived from an EMBL/GenBank/DDBJ whole genome shotgun (WGS) entry which is preliminary data.</text>
</comment>
<dbReference type="GO" id="GO:0051607">
    <property type="term" value="P:defense response to virus"/>
    <property type="evidence" value="ECO:0007669"/>
    <property type="project" value="UniProtKB-KW"/>
</dbReference>
<sequence length="172" mass="20384">MVITGTLFNYYQLCHRKLWLFANGINMEQESDLVYEGKLVHESSYPQRTSKYEEVEIDGIKVDYYDARNKVIREIKKSNKVDKAHEWQLKYYMYVFEQHGIDGVKGILEYPLLRKTKEVILTDVDRDDIQVISKDIIQIISQDVCPSKVKKGICKNCSYFDFCYINELEEEE</sequence>
<keyword evidence="6 9" id="KW-0411">Iron-sulfur</keyword>
<dbReference type="InterPro" id="IPR011604">
    <property type="entry name" value="PDDEXK-like_dom_sf"/>
</dbReference>
<evidence type="ECO:0000256" key="7">
    <source>
        <dbReference type="ARBA" id="ARBA00023118"/>
    </source>
</evidence>
<evidence type="ECO:0000256" key="9">
    <source>
        <dbReference type="RuleBase" id="RU365022"/>
    </source>
</evidence>
<dbReference type="NCBIfam" id="TIGR00372">
    <property type="entry name" value="cas4"/>
    <property type="match status" value="1"/>
</dbReference>
<evidence type="ECO:0000256" key="1">
    <source>
        <dbReference type="ARBA" id="ARBA00022722"/>
    </source>
</evidence>
<evidence type="ECO:0000256" key="5">
    <source>
        <dbReference type="ARBA" id="ARBA00023004"/>
    </source>
</evidence>
<evidence type="ECO:0000313" key="12">
    <source>
        <dbReference type="Proteomes" id="UP000284548"/>
    </source>
</evidence>
<dbReference type="InterPro" id="IPR022765">
    <property type="entry name" value="Dna2/Cas4_DUF83"/>
</dbReference>
<dbReference type="EMBL" id="QRKB01000026">
    <property type="protein sequence ID" value="RHH81216.1"/>
    <property type="molecule type" value="Genomic_DNA"/>
</dbReference>
<evidence type="ECO:0000256" key="6">
    <source>
        <dbReference type="ARBA" id="ARBA00023014"/>
    </source>
</evidence>
<evidence type="ECO:0000256" key="8">
    <source>
        <dbReference type="ARBA" id="ARBA00023211"/>
    </source>
</evidence>
<proteinExistence type="inferred from homology"/>
<dbReference type="GO" id="GO:0004527">
    <property type="term" value="F:exonuclease activity"/>
    <property type="evidence" value="ECO:0007669"/>
    <property type="project" value="UniProtKB-KW"/>
</dbReference>
<dbReference type="GO" id="GO:0051536">
    <property type="term" value="F:iron-sulfur cluster binding"/>
    <property type="evidence" value="ECO:0007669"/>
    <property type="project" value="UniProtKB-KW"/>
</dbReference>
<keyword evidence="5 9" id="KW-0408">Iron</keyword>
<comment type="cofactor">
    <cofactor evidence="9">
        <name>Mg(2+)</name>
        <dbReference type="ChEBI" id="CHEBI:18420"/>
    </cofactor>
    <cofactor evidence="9">
        <name>Mn(2+)</name>
        <dbReference type="ChEBI" id="CHEBI:29035"/>
    </cofactor>
    <text evidence="9">Mg(2+) or Mn(2+) required for ssDNA cleavage activity.</text>
</comment>
<keyword evidence="3 9" id="KW-0378">Hydrolase</keyword>
<reference evidence="11 12" key="1">
    <citation type="submission" date="2018-08" db="EMBL/GenBank/DDBJ databases">
        <title>A genome reference for cultivated species of the human gut microbiota.</title>
        <authorList>
            <person name="Zou Y."/>
            <person name="Xue W."/>
            <person name="Luo G."/>
        </authorList>
    </citation>
    <scope>NUCLEOTIDE SEQUENCE [LARGE SCALE GENOMIC DNA]</scope>
    <source>
        <strain evidence="11 12">AM16-54</strain>
    </source>
</reference>
<comment type="similarity">
    <text evidence="9">Belongs to the CRISPR-associated exonuclease Cas4 family.</text>
</comment>
<feature type="domain" description="DUF83" evidence="10">
    <location>
        <begin position="4"/>
        <end position="165"/>
    </location>
</feature>